<dbReference type="Proteomes" id="UP000256779">
    <property type="component" value="Unassembled WGS sequence"/>
</dbReference>
<sequence>MYMRYSLLAVFVLLTLELMAQKVKLNVNLNVKHRTGNIESFDRHKFVNFHSTVNQNNWNTNNKMDNVIGDLLRDRDVHIGRNTGTISWYLRNSITEDPNRPGYADLTSIAAYGKQNRDSYARATWAHPYEDQDEQILCTQVHPFYPDGKTTNKGWAFSQADTEEEPFGTASGEFLAHYIKEFYGTGGVTGKPKPKFVEVTNEPLWDLVTTAEQPHDLTKIFKFHGTVAREIHKLHSDVQVGGYCAAFPDFDKNNFQRWHQRDKHFIDVAGEDMDFWTIHLYDFPSFGGKSLYRKGSNMEATLDMLEQYSMLKFGEVKPTMISEYNAQTHDYNKQGHLPYVYWLKVKSSVAMMMQFMERADKINYAMPFFMLKAEWQYNPSVGPTSVHGSRMMRRENEPESYTGDFIYTEAILLYDLLKDIDGTRVDTYSSNPDMMVDAYVDGNKAYVMIHNLDVEHHELDLNLAGISEEATDVEVRHLFLNGSTANDAPLLNVTNSSGFDNALEIAPEGSYVLVFTYPSEINIDEEVVESKYYADTYLKEIAAEDPIAFKIDQVELAAHGEAVLRVGVGRDHGRSLKPTITVNGTRVAVPDNFRGLGQEDRANFFGVLEIPIPYSVLQAHNTVEVTFPDAGGHVSTVTMQVFNFSAELREVVTKTNGLGLNIKIQPNPVQDRLLVTGMDQTRATQIDLVNIQGKLVYQQTGIFDELVINTQSLDAGMYFLKAQIGDQVQATKVLIAK</sequence>
<feature type="domain" description="Secretion system C-terminal sorting" evidence="3">
    <location>
        <begin position="666"/>
        <end position="735"/>
    </location>
</feature>
<proteinExistence type="predicted"/>
<dbReference type="Gene3D" id="3.20.20.80">
    <property type="entry name" value="Glycosidases"/>
    <property type="match status" value="1"/>
</dbReference>
<organism evidence="4 5">
    <name type="scientific">Marinoscillum furvescens DSM 4134</name>
    <dbReference type="NCBI Taxonomy" id="1122208"/>
    <lineage>
        <taxon>Bacteria</taxon>
        <taxon>Pseudomonadati</taxon>
        <taxon>Bacteroidota</taxon>
        <taxon>Cytophagia</taxon>
        <taxon>Cytophagales</taxon>
        <taxon>Reichenbachiellaceae</taxon>
        <taxon>Marinoscillum</taxon>
    </lineage>
</organism>
<dbReference type="InterPro" id="IPR040527">
    <property type="entry name" value="Beta-sand_Porphyrn"/>
</dbReference>
<comment type="caution">
    <text evidence="4">The sequence shown here is derived from an EMBL/GenBank/DDBJ whole genome shotgun (WGS) entry which is preliminary data.</text>
</comment>
<accession>A0A3D9KZG4</accession>
<feature type="domain" description="Beta-porphyranase A C-terminal" evidence="1">
    <location>
        <begin position="549"/>
        <end position="642"/>
    </location>
</feature>
<dbReference type="SUPFAM" id="SSF51445">
    <property type="entry name" value="(Trans)glycosidases"/>
    <property type="match status" value="1"/>
</dbReference>
<name>A0A3D9KZG4_MARFU</name>
<evidence type="ECO:0000313" key="5">
    <source>
        <dbReference type="Proteomes" id="UP000256779"/>
    </source>
</evidence>
<gene>
    <name evidence="4" type="ORF">C7460_1166</name>
</gene>
<dbReference type="InterPro" id="IPR017853">
    <property type="entry name" value="GH"/>
</dbReference>
<dbReference type="AlphaFoldDB" id="A0A3D9KZG4"/>
<dbReference type="Pfam" id="PF18962">
    <property type="entry name" value="Por_Secre_tail"/>
    <property type="match status" value="1"/>
</dbReference>
<dbReference type="CDD" id="cd21510">
    <property type="entry name" value="agarase_cat"/>
    <property type="match status" value="1"/>
</dbReference>
<keyword evidence="5" id="KW-1185">Reference proteome</keyword>
<evidence type="ECO:0000259" key="2">
    <source>
        <dbReference type="Pfam" id="PF18206"/>
    </source>
</evidence>
<dbReference type="InterPro" id="IPR041224">
    <property type="entry name" value="BPA_C"/>
</dbReference>
<evidence type="ECO:0000259" key="3">
    <source>
        <dbReference type="Pfam" id="PF18962"/>
    </source>
</evidence>
<protein>
    <submittedName>
        <fullName evidence="4">Agarase</fullName>
    </submittedName>
</protein>
<dbReference type="NCBIfam" id="TIGR04183">
    <property type="entry name" value="Por_Secre_tail"/>
    <property type="match status" value="1"/>
</dbReference>
<reference evidence="4 5" key="1">
    <citation type="submission" date="2018-07" db="EMBL/GenBank/DDBJ databases">
        <title>Genomic Encyclopedia of Type Strains, Phase IV (KMG-IV): sequencing the most valuable type-strain genomes for metagenomic binning, comparative biology and taxonomic classification.</title>
        <authorList>
            <person name="Goeker M."/>
        </authorList>
    </citation>
    <scope>NUCLEOTIDE SEQUENCE [LARGE SCALE GENOMIC DNA]</scope>
    <source>
        <strain evidence="4 5">DSM 4134</strain>
    </source>
</reference>
<evidence type="ECO:0000313" key="4">
    <source>
        <dbReference type="EMBL" id="RED95948.1"/>
    </source>
</evidence>
<dbReference type="InterPro" id="IPR026444">
    <property type="entry name" value="Secre_tail"/>
</dbReference>
<feature type="domain" description="Porphyranase beta-sandwich" evidence="2">
    <location>
        <begin position="433"/>
        <end position="539"/>
    </location>
</feature>
<evidence type="ECO:0000259" key="1">
    <source>
        <dbReference type="Pfam" id="PF18040"/>
    </source>
</evidence>
<dbReference type="OrthoDB" id="1522095at2"/>
<dbReference type="Pfam" id="PF18040">
    <property type="entry name" value="BPA_C"/>
    <property type="match status" value="1"/>
</dbReference>
<dbReference type="Gene3D" id="2.60.120.1200">
    <property type="match status" value="1"/>
</dbReference>
<dbReference type="EMBL" id="QREG01000016">
    <property type="protein sequence ID" value="RED95948.1"/>
    <property type="molecule type" value="Genomic_DNA"/>
</dbReference>
<dbReference type="Pfam" id="PF18206">
    <property type="entry name" value="Porphyrn_cat_1"/>
    <property type="match status" value="1"/>
</dbReference>